<dbReference type="PANTHER" id="PTHR12358:SF106">
    <property type="entry name" value="LIPID KINASE YEGS"/>
    <property type="match status" value="1"/>
</dbReference>
<keyword evidence="3 6" id="KW-0418">Kinase</keyword>
<accession>A0AAU7X906</accession>
<evidence type="ECO:0000256" key="2">
    <source>
        <dbReference type="ARBA" id="ARBA00022741"/>
    </source>
</evidence>
<evidence type="ECO:0000256" key="3">
    <source>
        <dbReference type="ARBA" id="ARBA00022777"/>
    </source>
</evidence>
<dbReference type="Gene3D" id="3.40.50.10330">
    <property type="entry name" value="Probable inorganic polyphosphate/atp-NAD kinase, domain 1"/>
    <property type="match status" value="1"/>
</dbReference>
<keyword evidence="2" id="KW-0547">Nucleotide-binding</keyword>
<sequence>MSLALRMSDENAFDPSTVRSVTLLVNPAAGGFRMKTIQALAEALRGRGLSVEIRMSTAPGHLAELAATVETDVIAVAGGDGSVNEVVGALMARPAPVPTLAVVPQGTANVLAHEIALPSDPQRLAAVIATGRRRDLHIGLANGRPFFLMASAGFDAEIVHAVETGPRPRFKKLAFVHNALTRALGHGGPDLTIEADGRRHTARIAVVAKAKHYGGPFVLAREASAVAPGLVLVALKSDRPWALMRAAAALATGRLGPSANVIVEPVRRVRITSETPVATQIDGEAMATTPLDVVAAERTLPVLVP</sequence>
<dbReference type="PROSITE" id="PS50146">
    <property type="entry name" value="DAGK"/>
    <property type="match status" value="1"/>
</dbReference>
<feature type="domain" description="DAGKc" evidence="5">
    <location>
        <begin position="16"/>
        <end position="145"/>
    </location>
</feature>
<dbReference type="SUPFAM" id="SSF111331">
    <property type="entry name" value="NAD kinase/diacylglycerol kinase-like"/>
    <property type="match status" value="1"/>
</dbReference>
<proteinExistence type="predicted"/>
<dbReference type="PANTHER" id="PTHR12358">
    <property type="entry name" value="SPHINGOSINE KINASE"/>
    <property type="match status" value="1"/>
</dbReference>
<organism evidence="6">
    <name type="scientific">Methyloraptor flagellatus</name>
    <dbReference type="NCBI Taxonomy" id="3162530"/>
    <lineage>
        <taxon>Bacteria</taxon>
        <taxon>Pseudomonadati</taxon>
        <taxon>Pseudomonadota</taxon>
        <taxon>Alphaproteobacteria</taxon>
        <taxon>Hyphomicrobiales</taxon>
        <taxon>Ancalomicrobiaceae</taxon>
        <taxon>Methyloraptor</taxon>
    </lineage>
</organism>
<dbReference type="Pfam" id="PF00781">
    <property type="entry name" value="DAGK_cat"/>
    <property type="match status" value="1"/>
</dbReference>
<gene>
    <name evidence="6" type="ORF">ABS361_13620</name>
</gene>
<dbReference type="EMBL" id="CP158568">
    <property type="protein sequence ID" value="XBY43138.1"/>
    <property type="molecule type" value="Genomic_DNA"/>
</dbReference>
<dbReference type="Gene3D" id="2.60.200.40">
    <property type="match status" value="1"/>
</dbReference>
<dbReference type="InterPro" id="IPR045540">
    <property type="entry name" value="YegS/DAGK_C"/>
</dbReference>
<evidence type="ECO:0000256" key="4">
    <source>
        <dbReference type="ARBA" id="ARBA00022840"/>
    </source>
</evidence>
<dbReference type="RefSeq" id="WP_407048240.1">
    <property type="nucleotide sequence ID" value="NZ_CP158568.1"/>
</dbReference>
<keyword evidence="1" id="KW-0808">Transferase</keyword>
<evidence type="ECO:0000256" key="1">
    <source>
        <dbReference type="ARBA" id="ARBA00022679"/>
    </source>
</evidence>
<protein>
    <submittedName>
        <fullName evidence="6">Diacylglycerol kinase family protein</fullName>
    </submittedName>
</protein>
<dbReference type="GO" id="GO:0005524">
    <property type="term" value="F:ATP binding"/>
    <property type="evidence" value="ECO:0007669"/>
    <property type="project" value="UniProtKB-KW"/>
</dbReference>
<keyword evidence="4" id="KW-0067">ATP-binding</keyword>
<evidence type="ECO:0000259" key="5">
    <source>
        <dbReference type="PROSITE" id="PS50146"/>
    </source>
</evidence>
<name>A0AAU7X906_9HYPH</name>
<dbReference type="InterPro" id="IPR017438">
    <property type="entry name" value="ATP-NAD_kinase_N"/>
</dbReference>
<dbReference type="KEGG" id="mflg:ABS361_13620"/>
<dbReference type="Pfam" id="PF19279">
    <property type="entry name" value="YegS_C"/>
    <property type="match status" value="1"/>
</dbReference>
<dbReference type="GO" id="GO:0005886">
    <property type="term" value="C:plasma membrane"/>
    <property type="evidence" value="ECO:0007669"/>
    <property type="project" value="TreeGrafter"/>
</dbReference>
<evidence type="ECO:0000313" key="6">
    <source>
        <dbReference type="EMBL" id="XBY43138.1"/>
    </source>
</evidence>
<dbReference type="InterPro" id="IPR016064">
    <property type="entry name" value="NAD/diacylglycerol_kinase_sf"/>
</dbReference>
<dbReference type="InterPro" id="IPR001206">
    <property type="entry name" value="Diacylglycerol_kinase_cat_dom"/>
</dbReference>
<dbReference type="InterPro" id="IPR050187">
    <property type="entry name" value="Lipid_Phosphate_FormReg"/>
</dbReference>
<reference evidence="6" key="1">
    <citation type="submission" date="2024-06" db="EMBL/GenBank/DDBJ databases">
        <title>Methylostella associata gen. nov., sp. nov., a novel Ancalomicrobiaceae-affiliated facultatively methylotrophic bacteria that feed on methanotrophs of the genus Methylococcus.</title>
        <authorList>
            <person name="Saltykova V."/>
            <person name="Danilova O.V."/>
            <person name="Oshkin I.Y."/>
            <person name="Belova S.E."/>
            <person name="Pimenov N.V."/>
            <person name="Dedysh S.N."/>
        </authorList>
    </citation>
    <scope>NUCLEOTIDE SEQUENCE</scope>
    <source>
        <strain evidence="6">S20</strain>
    </source>
</reference>
<dbReference type="SMART" id="SM00046">
    <property type="entry name" value="DAGKc"/>
    <property type="match status" value="1"/>
</dbReference>
<dbReference type="GO" id="GO:0016301">
    <property type="term" value="F:kinase activity"/>
    <property type="evidence" value="ECO:0007669"/>
    <property type="project" value="UniProtKB-KW"/>
</dbReference>
<dbReference type="AlphaFoldDB" id="A0AAU7X906"/>